<feature type="region of interest" description="Disordered" evidence="2">
    <location>
        <begin position="2080"/>
        <end position="2102"/>
    </location>
</feature>
<gene>
    <name evidence="6" type="ORF">DFR39_101376</name>
</gene>
<keyword evidence="1" id="KW-0677">Repeat</keyword>
<dbReference type="InterPro" id="IPR006530">
    <property type="entry name" value="YD"/>
</dbReference>
<reference evidence="6 7" key="1">
    <citation type="submission" date="2019-03" db="EMBL/GenBank/DDBJ databases">
        <title>Genomic Encyclopedia of Type Strains, Phase IV (KMG-IV): sequencing the most valuable type-strain genomes for metagenomic binning, comparative biology and taxonomic classification.</title>
        <authorList>
            <person name="Goeker M."/>
        </authorList>
    </citation>
    <scope>NUCLEOTIDE SEQUENCE [LARGE SCALE GENOMIC DNA]</scope>
    <source>
        <strain evidence="6 7">DSM 25082</strain>
    </source>
</reference>
<organism evidence="6 7">
    <name type="scientific">Roseateles asaccharophilus</name>
    <dbReference type="NCBI Taxonomy" id="582607"/>
    <lineage>
        <taxon>Bacteria</taxon>
        <taxon>Pseudomonadati</taxon>
        <taxon>Pseudomonadota</taxon>
        <taxon>Betaproteobacteria</taxon>
        <taxon>Burkholderiales</taxon>
        <taxon>Sphaerotilaceae</taxon>
        <taxon>Roseateles</taxon>
    </lineage>
</organism>
<dbReference type="InterPro" id="IPR013784">
    <property type="entry name" value="Carb-bd-like_fold"/>
</dbReference>
<dbReference type="InterPro" id="IPR014756">
    <property type="entry name" value="Ig_E-set"/>
</dbReference>
<accession>A0A4R6NAD9</accession>
<dbReference type="InterPro" id="IPR045351">
    <property type="entry name" value="DUF6531"/>
</dbReference>
<name>A0A4R6NAD9_9BURK</name>
<feature type="region of interest" description="Disordered" evidence="2">
    <location>
        <begin position="1640"/>
        <end position="1671"/>
    </location>
</feature>
<dbReference type="InterPro" id="IPR031325">
    <property type="entry name" value="RHS_repeat"/>
</dbReference>
<dbReference type="Pfam" id="PF05593">
    <property type="entry name" value="RHS_repeat"/>
    <property type="match status" value="1"/>
</dbReference>
<feature type="region of interest" description="Disordered" evidence="2">
    <location>
        <begin position="2240"/>
        <end position="2266"/>
    </location>
</feature>
<feature type="compositionally biased region" description="Low complexity" evidence="2">
    <location>
        <begin position="1651"/>
        <end position="1664"/>
    </location>
</feature>
<evidence type="ECO:0000313" key="6">
    <source>
        <dbReference type="EMBL" id="TDP12902.1"/>
    </source>
</evidence>
<dbReference type="InterPro" id="IPR013783">
    <property type="entry name" value="Ig-like_fold"/>
</dbReference>
<dbReference type="Pfam" id="PF01833">
    <property type="entry name" value="TIG"/>
    <property type="match status" value="1"/>
</dbReference>
<comment type="caution">
    <text evidence="6">The sequence shown here is derived from an EMBL/GenBank/DDBJ whole genome shotgun (WGS) entry which is preliminary data.</text>
</comment>
<feature type="domain" description="Teneurin-like YD-shell" evidence="5">
    <location>
        <begin position="1684"/>
        <end position="1850"/>
    </location>
</feature>
<dbReference type="NCBIfam" id="TIGR03696">
    <property type="entry name" value="Rhs_assc_core"/>
    <property type="match status" value="1"/>
</dbReference>
<dbReference type="SUPFAM" id="SSF81296">
    <property type="entry name" value="E set domains"/>
    <property type="match status" value="1"/>
</dbReference>
<dbReference type="InterPro" id="IPR022385">
    <property type="entry name" value="Rhs_assc_core"/>
</dbReference>
<protein>
    <submittedName>
        <fullName evidence="6">RHS repeat-associated protein</fullName>
    </submittedName>
</protein>
<dbReference type="Gene3D" id="2.180.10.10">
    <property type="entry name" value="RHS repeat-associated core"/>
    <property type="match status" value="4"/>
</dbReference>
<evidence type="ECO:0000256" key="2">
    <source>
        <dbReference type="SAM" id="MobiDB-lite"/>
    </source>
</evidence>
<feature type="domain" description="DUF6531" evidence="4">
    <location>
        <begin position="1160"/>
        <end position="1237"/>
    </location>
</feature>
<feature type="domain" description="IPT/TIG" evidence="3">
    <location>
        <begin position="709"/>
        <end position="776"/>
    </location>
</feature>
<dbReference type="EMBL" id="SNXE01000001">
    <property type="protein sequence ID" value="TDP12902.1"/>
    <property type="molecule type" value="Genomic_DNA"/>
</dbReference>
<dbReference type="PANTHER" id="PTHR32305">
    <property type="match status" value="1"/>
</dbReference>
<evidence type="ECO:0000259" key="4">
    <source>
        <dbReference type="Pfam" id="PF20148"/>
    </source>
</evidence>
<evidence type="ECO:0000259" key="5">
    <source>
        <dbReference type="Pfam" id="PF25023"/>
    </source>
</evidence>
<dbReference type="InterPro" id="IPR002909">
    <property type="entry name" value="IPT_dom"/>
</dbReference>
<dbReference type="Gene3D" id="2.60.40.10">
    <property type="entry name" value="Immunoglobulins"/>
    <property type="match status" value="1"/>
</dbReference>
<proteinExistence type="predicted"/>
<dbReference type="GO" id="GO:0030246">
    <property type="term" value="F:carbohydrate binding"/>
    <property type="evidence" value="ECO:0007669"/>
    <property type="project" value="InterPro"/>
</dbReference>
<evidence type="ECO:0000259" key="3">
    <source>
        <dbReference type="Pfam" id="PF01833"/>
    </source>
</evidence>
<keyword evidence="7" id="KW-1185">Reference proteome</keyword>
<dbReference type="SUPFAM" id="SSF49452">
    <property type="entry name" value="Starch-binding domain-like"/>
    <property type="match status" value="1"/>
</dbReference>
<feature type="compositionally biased region" description="Polar residues" evidence="2">
    <location>
        <begin position="2080"/>
        <end position="2100"/>
    </location>
</feature>
<dbReference type="Proteomes" id="UP000295357">
    <property type="component" value="Unassembled WGS sequence"/>
</dbReference>
<dbReference type="Pfam" id="PF25023">
    <property type="entry name" value="TEN_YD-shell"/>
    <property type="match status" value="2"/>
</dbReference>
<dbReference type="PANTHER" id="PTHR32305:SF15">
    <property type="entry name" value="PROTEIN RHSA-RELATED"/>
    <property type="match status" value="1"/>
</dbReference>
<dbReference type="CDD" id="cd00603">
    <property type="entry name" value="IPT_PCSR"/>
    <property type="match status" value="1"/>
</dbReference>
<dbReference type="InterPro" id="IPR050708">
    <property type="entry name" value="T6SS_VgrG/RHS"/>
</dbReference>
<sequence length="2304" mass="242735">MAGPVWCEALQPNVRSGWRDWIAGLLLGLLALLSLAPPHAQAQIVGRGDVPMLDVSELALEVGAASQLQLRLPSPAARAQTYQILNSAPEVVSAPEQLRVPLGATLVPLPLTGLRAGMAQLSISTPSRRLSVSVLVIEGSARLVSIAPAPGQARVGGPLGVRLSLNAIPREEVRIGLHSSTAGALQLPEQVLLAPGQQSATVAVRGLEVGTHPVQASLGADHLETLLRVSEAAARPVALLPDRSVLEVGASGKLGVQLSGFTHQPLDLSVKVSPAELAQVSSPLQLPAGVEAGELSIKALKPGLATVEIEGAGSRVSAQLQLRNPVGEAVAPSIALTPPVLRLMSGASAPVLLTQDAVRAYGQELKLNIDSQQSTGAGAQVPVLSVPPFVLLPAGERQAQFAVQGMAPGRARLSLAGRGGAVLASLDVLVEAGPPRVTGLSPAQQSLPKGMVGQALVQVAPSGPAPSELSLQVDAANVLELPASVTVAPGQSQVSVPLRALDEGVAQLSVGLNGSQATARVQVTPPVIEELRPPQDFELGLGNTAAYPLKALMTDGQISDRPEGPIQLRSEDEKVFRVTARGELEGLSLGQAWLEITLGSQFKLRAKVSVKQLPALLLSPSSVELAVGASQPFVLSTAKPAPAGGLTVQLSLSGQGTAEVAASVLIPAGATSVGFTLRALGAGSLQLLAEAPGHQSARAQLLMRQGQLSIAAISPTRGALGTLVRISGQGFDPVLANNRAWVGDAPVELVSATASELQIRIPATASTGAVRVANGLGSATGPVFTVDQAQDAGLGATPNALRLLRGSEAASLISIVSTGSQPYAGAMALSISGLPAGVSASFDPALLPAERQATLRLKANGETKPGSYELLVSGSGSSSAGSISRSVKITLTVPDPVSTPSTGVRGRFITPEGQPIAGVIVRADTGAQNSPSTTTDAAGSFELAGLAAGPVTLRFDATPANPLYPIWPFSVDVQANQIVLLKDFVIAPPPVVETFKPINNAGAEQRISDPRFPGLEIVLPAGAEIIGWDGVKKTRIAVEKREISELPVVSPPVPTGAAYQLYFGTPMGGIPTKPIPITLPNDTGAEPGETVNVWFFDGSPMGGTGEWKVAGQAVVSADGKTAKMVSGGLTRFCGVCGLACLERPPKPPPPPPDCPKPSGGNPVDMLTGQELTRTGGMSCKGHTPIETGRNYNPIDAFGNIGGTEGSIGYGWALDHDAMLLAGSTVRLVMPGNVHHVFAPDADGSLRNRTEPAFDGARVAQVDGLWRLFFKDGTRWTFQGYAGAPGNVRGQPQFLIETLSPSGARVTVARNTRGQLLSVGTEQRRITASYGSSGFIEALTDPEGRAERFSYTASKRLATVTDADGRETRYGYVKDADMPVDAACRHVLPPETGERLKSIQYPGLQHPTENVYGSSRRVLKQSTAQGKEYRFSYRVGGACITHQSNPGKVCSGASCPVEDSWENYEAGWRFHGGQVLSTTVREPDGTTRMARFGSQGQVLEMSDSAGGRTQWTRDAQNRRTRVVDAIGRTTRMVYDDLGNVVRQIDALGRITDIQYDPLWNKPSSVSRYADDGTAQTWRMGYDGKGNLNRLTDPLGHVVKMDYNANGQLTALTDALNQTSSMGYNAAGDLVRLVDALGNTTRISTDRSGRPVSSTDPLSYTSSSKSNGIGQTVEIEDPLGGKTLMSYDAGARLSKVTNPLGKDIASYGYDEFGRLVSRTDALGAVERYAYDAADRLSELTDRKGQVTRYSYDEAGRLLRMEAPDRSVEQVYDGAGRLIRIESNGGQGASRIDYEYDAADRLLREVQTFQGRSQVLSYAYDRLDRRISRKLDEQDEVRYEWDLANRLTAIHYAGQATRYSWDAAGRLSKKTLPNGITADYGYDAANRLLSIDYKKADGSRIDQLSYSYDARGQRSSKTVAAQHLGVETPMTAEYDAADRMSRITLRPGQPGREERCVLSYDANGNLAEKACDGASGTTRYGWDSLNKLASITGPGLNAGFAYDALGRRVSRTLNGEVSWYSYDGEQAIAETKSGVTTRLLTGLAVDELIATYTQGQQRVMLSDALGSILGETRADGSRATIRTYSPYGETSHSGEAPSSSTAYTGREQDSGNLYYYRARFYDPQLKRFLSEDPIGLAGGGNVYVYVEGDPLSFTDPTGEFIPQLIGFGIGVGLEYLTNPCASAGDLLLAGGLGALGGGLSKAAFLRLGAKSRTRDTGLEWSHSIARRTVDRYTSGALNKALNQRGGLNGSWRTPASHARHDPSRHVPGVDPLPLPLRALDRIPDWLKGTGVGGGVGATVAGSDCACR</sequence>
<evidence type="ECO:0000256" key="1">
    <source>
        <dbReference type="ARBA" id="ARBA00022737"/>
    </source>
</evidence>
<dbReference type="Pfam" id="PF20148">
    <property type="entry name" value="DUF6531"/>
    <property type="match status" value="1"/>
</dbReference>
<dbReference type="NCBIfam" id="TIGR01643">
    <property type="entry name" value="YD_repeat_2x"/>
    <property type="match status" value="7"/>
</dbReference>
<dbReference type="InterPro" id="IPR056823">
    <property type="entry name" value="TEN-like_YD-shell"/>
</dbReference>
<feature type="domain" description="Teneurin-like YD-shell" evidence="5">
    <location>
        <begin position="1874"/>
        <end position="2129"/>
    </location>
</feature>
<evidence type="ECO:0000313" key="7">
    <source>
        <dbReference type="Proteomes" id="UP000295357"/>
    </source>
</evidence>